<dbReference type="EMBL" id="UGCV01000008">
    <property type="protein sequence ID" value="STJ19685.1"/>
    <property type="molecule type" value="Genomic_DNA"/>
</dbReference>
<accession>A0A376W7Y0</accession>
<dbReference type="GO" id="GO:0005576">
    <property type="term" value="C:extracellular region"/>
    <property type="evidence" value="ECO:0007669"/>
    <property type="project" value="UniProtKB-SubCell"/>
</dbReference>
<evidence type="ECO:0000313" key="9">
    <source>
        <dbReference type="Proteomes" id="UP000254716"/>
    </source>
</evidence>
<evidence type="ECO:0000256" key="7">
    <source>
        <dbReference type="ARBA" id="ARBA00023237"/>
    </source>
</evidence>
<sequence length="430" mass="44912">MNMRIISLRKEYLSLLPSMIASLFSANGAAAVIDSCQGYDIKASCQASRQSLSGNIQDWSIADGQWLIFSGMVNNASGGAVFLQHSAEFTISPQNETGMTLFADNSVSGEYNNGGAIFAKENSTINLANVIFDSNVAGGYGGAIYSAGTNDTGAADLRVTNAVFHNNIANDGKGGAIYTINNDVYLSDDAFNNNQAYTSTSYSDGDGGAIDVTDNSTDNTHLSGKTIINNTSFTNNYAEGYGGAIYTSSTTSPYLIDISVDDNYDQNNGVMIDENNSASGYDHSATAAAGGFMYIGHSVAEFNIAADKTLVIGNTSNDGAIDSLAGTGVIVKEGAGELVLNADNNAFTGEISIQNGEVTLGRSDELMNVGDTHCQSDPQDCFGLMVGSTVHSEYQAELNVGNTQQTFVHSLTGFANGILNIDAGGNVTVN</sequence>
<keyword evidence="7" id="KW-0998">Cell outer membrane</keyword>
<keyword evidence="4" id="KW-0964">Secreted</keyword>
<reference evidence="8 9" key="1">
    <citation type="submission" date="2018-06" db="EMBL/GenBank/DDBJ databases">
        <authorList>
            <consortium name="Pathogen Informatics"/>
            <person name="Doyle S."/>
        </authorList>
    </citation>
    <scope>NUCLEOTIDE SEQUENCE [LARGE SCALE GENOMIC DNA]</scope>
    <source>
        <strain evidence="8 9">NCTC9081</strain>
    </source>
</reference>
<dbReference type="SUPFAM" id="SSF51126">
    <property type="entry name" value="Pectin lyase-like"/>
    <property type="match status" value="1"/>
</dbReference>
<keyword evidence="5" id="KW-0732">Signal</keyword>
<dbReference type="NCBIfam" id="TIGR01376">
    <property type="entry name" value="POMP_repeat"/>
    <property type="match status" value="2"/>
</dbReference>
<evidence type="ECO:0000256" key="5">
    <source>
        <dbReference type="ARBA" id="ARBA00022729"/>
    </source>
</evidence>
<dbReference type="Pfam" id="PF02415">
    <property type="entry name" value="Chlam_PMP"/>
    <property type="match status" value="3"/>
</dbReference>
<evidence type="ECO:0000256" key="6">
    <source>
        <dbReference type="ARBA" id="ARBA00023136"/>
    </source>
</evidence>
<dbReference type="NCBIfam" id="TIGR02601">
    <property type="entry name" value="autotrns_rpt"/>
    <property type="match status" value="1"/>
</dbReference>
<dbReference type="InterPro" id="IPR003368">
    <property type="entry name" value="POMP_repeat"/>
</dbReference>
<evidence type="ECO:0000256" key="3">
    <source>
        <dbReference type="ARBA" id="ARBA00004613"/>
    </source>
</evidence>
<gene>
    <name evidence="8" type="ORF">NCTC9081_05227</name>
</gene>
<name>A0A376W7Y0_ECOLX</name>
<dbReference type="Proteomes" id="UP000254716">
    <property type="component" value="Unassembled WGS sequence"/>
</dbReference>
<protein>
    <submittedName>
        <fullName evidence="8">Adhesin</fullName>
    </submittedName>
</protein>
<organism evidence="8 9">
    <name type="scientific">Escherichia coli</name>
    <dbReference type="NCBI Taxonomy" id="562"/>
    <lineage>
        <taxon>Bacteria</taxon>
        <taxon>Pseudomonadati</taxon>
        <taxon>Pseudomonadota</taxon>
        <taxon>Gammaproteobacteria</taxon>
        <taxon>Enterobacterales</taxon>
        <taxon>Enterobacteriaceae</taxon>
        <taxon>Escherichia</taxon>
    </lineage>
</organism>
<proteinExistence type="predicted"/>
<evidence type="ECO:0000256" key="2">
    <source>
        <dbReference type="ARBA" id="ARBA00004442"/>
    </source>
</evidence>
<comment type="subcellular location">
    <subcellularLocation>
        <location evidence="1">Cell envelope</location>
    </subcellularLocation>
    <subcellularLocation>
        <location evidence="2">Cell outer membrane</location>
    </subcellularLocation>
    <subcellularLocation>
        <location evidence="3">Secreted</location>
    </subcellularLocation>
</comment>
<dbReference type="InterPro" id="IPR011050">
    <property type="entry name" value="Pectin_lyase_fold/virulence"/>
</dbReference>
<dbReference type="AlphaFoldDB" id="A0A376W7Y0"/>
<evidence type="ECO:0000256" key="1">
    <source>
        <dbReference type="ARBA" id="ARBA00004196"/>
    </source>
</evidence>
<keyword evidence="6" id="KW-0472">Membrane</keyword>
<dbReference type="GO" id="GO:0009279">
    <property type="term" value="C:cell outer membrane"/>
    <property type="evidence" value="ECO:0007669"/>
    <property type="project" value="UniProtKB-SubCell"/>
</dbReference>
<dbReference type="InterPro" id="IPR013425">
    <property type="entry name" value="Autotrns_rpt"/>
</dbReference>
<evidence type="ECO:0000313" key="8">
    <source>
        <dbReference type="EMBL" id="STJ19685.1"/>
    </source>
</evidence>
<evidence type="ECO:0000256" key="4">
    <source>
        <dbReference type="ARBA" id="ARBA00022525"/>
    </source>
</evidence>